<feature type="domain" description="Major capsid protein C-terminal" evidence="4">
    <location>
        <begin position="328"/>
        <end position="483"/>
    </location>
</feature>
<dbReference type="InterPro" id="IPR038519">
    <property type="entry name" value="MCP_C_sf"/>
</dbReference>
<dbReference type="InterPro" id="IPR008972">
    <property type="entry name" value="Cupredoxin"/>
</dbReference>
<dbReference type="Pfam" id="PF16903">
    <property type="entry name" value="Capsid_N"/>
    <property type="match status" value="2"/>
</dbReference>
<dbReference type="EMBL" id="MK522034">
    <property type="protein sequence ID" value="QOR60126.1"/>
    <property type="molecule type" value="Genomic_DNA"/>
</dbReference>
<keyword evidence="3" id="KW-0946">Virion</keyword>
<evidence type="ECO:0008006" key="7">
    <source>
        <dbReference type="Google" id="ProtNLM"/>
    </source>
</evidence>
<dbReference type="InterPro" id="IPR016112">
    <property type="entry name" value="VP_dsDNA_II"/>
</dbReference>
<dbReference type="SUPFAM" id="SSF49503">
    <property type="entry name" value="Cupredoxins"/>
    <property type="match status" value="1"/>
</dbReference>
<dbReference type="GO" id="GO:0005198">
    <property type="term" value="F:structural molecule activity"/>
    <property type="evidence" value="ECO:0007669"/>
    <property type="project" value="InterPro"/>
</dbReference>
<feature type="domain" description="Major capsid protein N-terminal" evidence="5">
    <location>
        <begin position="182"/>
        <end position="323"/>
    </location>
</feature>
<evidence type="ECO:0000256" key="3">
    <source>
        <dbReference type="ARBA" id="ARBA00022844"/>
    </source>
</evidence>
<dbReference type="Pfam" id="PF04451">
    <property type="entry name" value="Capsid_NCLDV"/>
    <property type="match status" value="1"/>
</dbReference>
<accession>A0A7S6NXS0</accession>
<dbReference type="InterPro" id="IPR007542">
    <property type="entry name" value="MCP_C"/>
</dbReference>
<name>A0A7S6NXS0_9PHYC</name>
<protein>
    <recommendedName>
        <fullName evidence="7">Major capsid protein</fullName>
    </recommendedName>
</protein>
<dbReference type="GO" id="GO:0019028">
    <property type="term" value="C:viral capsid"/>
    <property type="evidence" value="ECO:0007669"/>
    <property type="project" value="UniProtKB-KW"/>
</dbReference>
<evidence type="ECO:0000313" key="6">
    <source>
        <dbReference type="EMBL" id="QOR60126.1"/>
    </source>
</evidence>
<keyword evidence="2" id="KW-0167">Capsid protein</keyword>
<dbReference type="Gene3D" id="2.70.9.10">
    <property type="entry name" value="Adenovirus Type 2 Hexon, domain 4"/>
    <property type="match status" value="2"/>
</dbReference>
<dbReference type="SUPFAM" id="SSF49749">
    <property type="entry name" value="Group II dsDNA viruses VP"/>
    <property type="match status" value="2"/>
</dbReference>
<sequence>MAGRLNLAITGIQDQWLTGEPEFSYFLMNFRRHTKFSIEAIETSFDGDIDYDAVVECRIPQNKGDLIRSTMLKFILPKPTTNNQAFAVTAADGKYSIDGVSQDTLTLYEGATYTFNVNASGHPFYLSETNNGTHNGGSAYETGVTGGGAQVGTVTFVVPINAPSTLYYYCSVHPNMGGQINVKTLRYRESIGAQVIDYADLVIGGQTIERITGDYIYMYDQIHSNKDDIDQTLYFLTGHGNYIDVTYDWDYNVFLPFYFFRNPSLAIPICALTKQLVEVHIKFKKLKDVTVSYTRTGGALSEPPSVVSSSIKNVSLVTDFFFITDDEKSFLLTRPIEYVITQVQMSQFKIDAGISKKAGMLNFKHPVKEMFFVAVSDDVHKYEPLKQVTMKFNNNTIIDADNLMLSYEQPLKYYTGTTGNNFGIYSFSLKPETYYPTGQVNMSRIAHKLIEIELDSPDASFGHKVYVYAVNYNVLRIHSGLGGLKF</sequence>
<feature type="domain" description="Major capsid protein N-terminal" evidence="5">
    <location>
        <begin position="24"/>
        <end position="85"/>
    </location>
</feature>
<reference evidence="6" key="1">
    <citation type="submission" date="2019-02" db="EMBL/GenBank/DDBJ databases">
        <authorList>
            <person name="Bachy C."/>
            <person name="Yung C.-M."/>
            <person name="Roux S."/>
            <person name="Sullivan M.B."/>
            <person name="Worden A.Z."/>
        </authorList>
    </citation>
    <scope>NUCLEOTIDE SEQUENCE</scope>
    <source>
        <strain evidence="6">BII-V1</strain>
    </source>
</reference>
<evidence type="ECO:0000259" key="4">
    <source>
        <dbReference type="Pfam" id="PF04451"/>
    </source>
</evidence>
<evidence type="ECO:0000259" key="5">
    <source>
        <dbReference type="Pfam" id="PF16903"/>
    </source>
</evidence>
<organism evidence="6">
    <name type="scientific">Bathycoccus sp. RCC716 virus 1</name>
    <dbReference type="NCBI Taxonomy" id="2530038"/>
    <lineage>
        <taxon>Viruses</taxon>
        <taxon>Varidnaviria</taxon>
        <taxon>Bamfordvirae</taxon>
        <taxon>Nucleocytoviricota</taxon>
        <taxon>Megaviricetes</taxon>
        <taxon>Algavirales</taxon>
        <taxon>Phycodnaviridae</taxon>
        <taxon>Prasinovirus</taxon>
    </lineage>
</organism>
<evidence type="ECO:0000256" key="2">
    <source>
        <dbReference type="ARBA" id="ARBA00022561"/>
    </source>
</evidence>
<comment type="subcellular location">
    <subcellularLocation>
        <location evidence="1">Virion</location>
    </subcellularLocation>
</comment>
<dbReference type="InterPro" id="IPR031654">
    <property type="entry name" value="Capsid_N"/>
</dbReference>
<evidence type="ECO:0000256" key="1">
    <source>
        <dbReference type="ARBA" id="ARBA00004328"/>
    </source>
</evidence>
<dbReference type="Gene3D" id="2.70.9.20">
    <property type="entry name" value="Major capsid protein Vp54"/>
    <property type="match status" value="1"/>
</dbReference>
<proteinExistence type="predicted"/>